<reference evidence="3 4" key="1">
    <citation type="journal article" date="2018" name="Int. J. Syst. Evol. Microbiol.">
        <title>Parvibium lacunae gen. nov., sp. nov., a new member of the family Alcaligenaceae isolated from a freshwater pond.</title>
        <authorList>
            <person name="Chen W.M."/>
            <person name="Xie P.B."/>
            <person name="Hsu M.Y."/>
            <person name="Sheu S.Y."/>
        </authorList>
    </citation>
    <scope>NUCLEOTIDE SEQUENCE [LARGE SCALE GENOMIC DNA]</scope>
    <source>
        <strain evidence="3 4">KMB9</strain>
    </source>
</reference>
<dbReference type="RefSeq" id="WP_114401859.1">
    <property type="nucleotide sequence ID" value="NZ_QPGB01000001.1"/>
</dbReference>
<feature type="domain" description="Rcc01698-like C-terminal" evidence="2">
    <location>
        <begin position="502"/>
        <end position="593"/>
    </location>
</feature>
<dbReference type="EMBL" id="QPGB01000001">
    <property type="protein sequence ID" value="RCS59712.1"/>
    <property type="molecule type" value="Genomic_DNA"/>
</dbReference>
<dbReference type="OrthoDB" id="6021410at2"/>
<evidence type="ECO:0000313" key="3">
    <source>
        <dbReference type="EMBL" id="RCS59712.1"/>
    </source>
</evidence>
<keyword evidence="4" id="KW-1185">Reference proteome</keyword>
<comment type="caution">
    <text evidence="3">The sequence shown here is derived from an EMBL/GenBank/DDBJ whole genome shotgun (WGS) entry which is preliminary data.</text>
</comment>
<dbReference type="Pfam" id="PF13550">
    <property type="entry name" value="Phage-tail_3"/>
    <property type="match status" value="1"/>
</dbReference>
<protein>
    <submittedName>
        <fullName evidence="3">DUF1983 domain-containing protein</fullName>
    </submittedName>
</protein>
<dbReference type="InterPro" id="IPR056490">
    <property type="entry name" value="Rcc01698_C"/>
</dbReference>
<name>A0A368L833_9BURK</name>
<accession>A0A368L833</accession>
<dbReference type="Pfam" id="PF23666">
    <property type="entry name" value="Rcc01698_C"/>
    <property type="match status" value="1"/>
</dbReference>
<dbReference type="PANTHER" id="PTHR36251">
    <property type="entry name" value="FELS-1 PROPHAGE HOST SPECIFICITY PROTEIN-RELATED"/>
    <property type="match status" value="1"/>
</dbReference>
<feature type="domain" description="Tip attachment protein J" evidence="1">
    <location>
        <begin position="228"/>
        <end position="408"/>
    </location>
</feature>
<dbReference type="Proteomes" id="UP000252357">
    <property type="component" value="Unassembled WGS sequence"/>
</dbReference>
<evidence type="ECO:0000313" key="4">
    <source>
        <dbReference type="Proteomes" id="UP000252357"/>
    </source>
</evidence>
<evidence type="ECO:0000259" key="1">
    <source>
        <dbReference type="Pfam" id="PF13550"/>
    </source>
</evidence>
<sequence>MGFASTPTINTEDQRIDRLRIQQSAAGQAVPVLFGRNRIAASLLYYNDFVATPHVESQSGGGGGGKGAGGGAQPTRTSYTYSAAIMLAIAEGTIESIERVWADKSNSSLADAGLSLFNGQTSQAVWGYLTAKHPDQAVPYSGLAYAAAGGLSLGSDANLPNYSFEAQSAVKRAAERASGDAHPADCINQLLTNPRYGAGFPAAMLASDATYRAYCTANGFFISPVLSEARPAADWLREWLDITNSAAVWSEGKLKLVPYGDEAATANGASYVPNNAAVYDLNADHFLNKDAPIQVKRKRNADAYNSVKLEYVNRADQYNVATVEAQDQAAIDLYGKRPASGLTYKAITTTDLATKVAQHRLIRFQQVRNEYEFRVGEQFALLEPMDIVTLTDVGLGLDKLPVRIIAIDEDDDGYQITAEDFPRGASGASYTTQVPTSFALNSDIAPGPSNTPVLFEPPNVMVAPNTELWIGTSGGAYWGGCEVWVSRDNASYRRIGTITSPARHGVLSAALPAGADPDTSNQLSVNLTVSGGVLAGTTQAGADAGDTLCYVDGEIVSFQTAQLVAPNRYTLGYLRRGQRGSNIAAHPQGSAFMRLDAGVFQFPIPREEIGQPLWLKFPAYNTFGRSLQSLAECTAYQYTPTGNRPAAPSSLTTTAGLFEVALSAAYAPKSDLQFIEFWVSGTNDRSTASPFASIRTPGNTARHTGRQPGSVAYYWCRLIDSGGNASEFFPASPLAGVAGSPSADPSALLNQLNNSITEAQLTAPLRSSFQAIAPLTEQGSDTRNQLNSAADALFQAILQLDRQADQLRAERRVSTATVDVNEATGQIVLKATAQITTDVEARLTSVQTQINGVNATQSTQASQIVVQDGRLTAAETTLQQQANSIALRATQAYVDTQLAILSGALDPQLVKNELGLLAQALQRLALLNDDARSLTREHNLRLATAEFNITANTTELQAQATARLALAALVADQAAALLVEQTARATADNALSSQLTALQAQSNSNASAISTEVLARANADNALSSLITTLQAQANGLQAAINQEASVRASADGQLQAQWVLTLNANGHISGIQLANNTQTGSSMLVTVDKFAVVLPSGNGGTPQYPFVIGLVNGQSTVGINGALVVDGSIVTRSLAANSVTAEKIVAQAITADKMNVNSLSSITANIGKVTAGRMQNTGNTNFINLGATGGQNFLRVGNNIILNADGSGYFARTLVSAPNVKASGSYAVISDVLGMNSTWSTIIDTGINSTGDWATASTEKYLASCNISDQISWGGGLTGIASATVFVGDGAGTSPNGYTEGRFYIKFDWIGPGNLSDPTRAIQIRGIAWTLDQV</sequence>
<evidence type="ECO:0000259" key="2">
    <source>
        <dbReference type="Pfam" id="PF23666"/>
    </source>
</evidence>
<dbReference type="InterPro" id="IPR053171">
    <property type="entry name" value="Viral_Tip_Attach_Protein"/>
</dbReference>
<gene>
    <name evidence="3" type="ORF">DU000_03115</name>
</gene>
<dbReference type="InterPro" id="IPR032876">
    <property type="entry name" value="J_dom"/>
</dbReference>
<dbReference type="PANTHER" id="PTHR36251:SF2">
    <property type="entry name" value="GIFSY-2 PROPHAGE HOST SPECIFICITY PROTEIN J, PHAGE LAMBDA"/>
    <property type="match status" value="1"/>
</dbReference>
<organism evidence="3 4">
    <name type="scientific">Parvibium lacunae</name>
    <dbReference type="NCBI Taxonomy" id="1888893"/>
    <lineage>
        <taxon>Bacteria</taxon>
        <taxon>Pseudomonadati</taxon>
        <taxon>Pseudomonadota</taxon>
        <taxon>Betaproteobacteria</taxon>
        <taxon>Burkholderiales</taxon>
        <taxon>Alcaligenaceae</taxon>
        <taxon>Parvibium</taxon>
    </lineage>
</organism>
<proteinExistence type="predicted"/>